<dbReference type="InterPro" id="IPR036390">
    <property type="entry name" value="WH_DNA-bd_sf"/>
</dbReference>
<name>A0ABY1A8Y1_9LACO</name>
<proteinExistence type="predicted"/>
<protein>
    <submittedName>
        <fullName evidence="5">Transcriptional regulator, DeoR family</fullName>
    </submittedName>
</protein>
<dbReference type="PROSITE" id="PS50987">
    <property type="entry name" value="HTH_ARSR_2"/>
    <property type="match status" value="1"/>
</dbReference>
<feature type="domain" description="HTH arsR-type" evidence="3">
    <location>
        <begin position="1"/>
        <end position="96"/>
    </location>
</feature>
<dbReference type="SMART" id="SM01134">
    <property type="entry name" value="DeoRC"/>
    <property type="match status" value="1"/>
</dbReference>
<keyword evidence="1" id="KW-0805">Transcription regulation</keyword>
<accession>A0ABY1A8Y1</accession>
<dbReference type="Pfam" id="PF00455">
    <property type="entry name" value="DeoRC"/>
    <property type="match status" value="1"/>
</dbReference>
<dbReference type="Proteomes" id="UP000182089">
    <property type="component" value="Unassembled WGS sequence"/>
</dbReference>
<dbReference type="InterPro" id="IPR014036">
    <property type="entry name" value="DeoR-like_C"/>
</dbReference>
<sequence>MKVLAEERQQLILQMLRENNVVKIQDICEKSGCSESSARRDLQLLEENNLLVRIHGGAKVKYSLSSEPDMTGKARQNTTEKNAIAKAAAARLREGDVVYLDAGTSTLALIQYLEPSAHLTVVTNGVVHASMLADKGVRTILVGGELKNTTKAIVGVEAVNSLKQYRFNKVFMGINGIHPQYGYTTPDPDEAAVKQVAMEQSEQCFILADHTKFDEVSFVKVADVAQASVITTKLPAKVSSQYNKQTTIQEVEQ</sequence>
<dbReference type="InterPro" id="IPR001034">
    <property type="entry name" value="DeoR_HTH"/>
</dbReference>
<dbReference type="Gene3D" id="3.40.50.1360">
    <property type="match status" value="1"/>
</dbReference>
<gene>
    <name evidence="5" type="ORF">SAMN05216431_10171</name>
</gene>
<dbReference type="SMART" id="SM00420">
    <property type="entry name" value="HTH_DEOR"/>
    <property type="match status" value="1"/>
</dbReference>
<dbReference type="InterPro" id="IPR050313">
    <property type="entry name" value="Carb_Metab_HTH_regulators"/>
</dbReference>
<dbReference type="InterPro" id="IPR036388">
    <property type="entry name" value="WH-like_DNA-bd_sf"/>
</dbReference>
<dbReference type="Pfam" id="PF08220">
    <property type="entry name" value="HTH_DeoR"/>
    <property type="match status" value="1"/>
</dbReference>
<evidence type="ECO:0000313" key="5">
    <source>
        <dbReference type="EMBL" id="SEM31837.1"/>
    </source>
</evidence>
<evidence type="ECO:0000256" key="2">
    <source>
        <dbReference type="ARBA" id="ARBA00023163"/>
    </source>
</evidence>
<evidence type="ECO:0000259" key="3">
    <source>
        <dbReference type="PROSITE" id="PS50987"/>
    </source>
</evidence>
<dbReference type="InterPro" id="IPR037171">
    <property type="entry name" value="NagB/RpiA_transferase-like"/>
</dbReference>
<dbReference type="SUPFAM" id="SSF46785">
    <property type="entry name" value="Winged helix' DNA-binding domain"/>
    <property type="match status" value="1"/>
</dbReference>
<dbReference type="EMBL" id="FOCC01000001">
    <property type="protein sequence ID" value="SEM31837.1"/>
    <property type="molecule type" value="Genomic_DNA"/>
</dbReference>
<dbReference type="PRINTS" id="PR00037">
    <property type="entry name" value="HTHLACR"/>
</dbReference>
<evidence type="ECO:0000259" key="4">
    <source>
        <dbReference type="PROSITE" id="PS51000"/>
    </source>
</evidence>
<dbReference type="PANTHER" id="PTHR30363:SF56">
    <property type="entry name" value="TRANSCRIPTIONAL REGULATOR, DEOR FAMILY"/>
    <property type="match status" value="1"/>
</dbReference>
<dbReference type="Gene3D" id="1.10.10.10">
    <property type="entry name" value="Winged helix-like DNA-binding domain superfamily/Winged helix DNA-binding domain"/>
    <property type="match status" value="1"/>
</dbReference>
<reference evidence="5 6" key="1">
    <citation type="submission" date="2016-10" db="EMBL/GenBank/DDBJ databases">
        <authorList>
            <person name="Varghese N."/>
            <person name="Submissions S."/>
        </authorList>
    </citation>
    <scope>NUCLEOTIDE SEQUENCE [LARGE SCALE GENOMIC DNA]</scope>
    <source>
        <strain evidence="5 6">WC1T17</strain>
    </source>
</reference>
<dbReference type="InterPro" id="IPR001845">
    <property type="entry name" value="HTH_ArsR_DNA-bd_dom"/>
</dbReference>
<feature type="domain" description="HTH deoR-type" evidence="4">
    <location>
        <begin position="5"/>
        <end position="60"/>
    </location>
</feature>
<organism evidence="5 6">
    <name type="scientific">Ligilactobacillus ruminis</name>
    <dbReference type="NCBI Taxonomy" id="1623"/>
    <lineage>
        <taxon>Bacteria</taxon>
        <taxon>Bacillati</taxon>
        <taxon>Bacillota</taxon>
        <taxon>Bacilli</taxon>
        <taxon>Lactobacillales</taxon>
        <taxon>Lactobacillaceae</taxon>
        <taxon>Ligilactobacillus</taxon>
    </lineage>
</organism>
<comment type="caution">
    <text evidence="5">The sequence shown here is derived from an EMBL/GenBank/DDBJ whole genome shotgun (WGS) entry which is preliminary data.</text>
</comment>
<evidence type="ECO:0000256" key="1">
    <source>
        <dbReference type="ARBA" id="ARBA00023015"/>
    </source>
</evidence>
<evidence type="ECO:0000313" key="6">
    <source>
        <dbReference type="Proteomes" id="UP000182089"/>
    </source>
</evidence>
<keyword evidence="2" id="KW-0804">Transcription</keyword>
<dbReference type="PANTHER" id="PTHR30363">
    <property type="entry name" value="HTH-TYPE TRANSCRIPTIONAL REGULATOR SRLR-RELATED"/>
    <property type="match status" value="1"/>
</dbReference>
<dbReference type="PROSITE" id="PS51000">
    <property type="entry name" value="HTH_DEOR_2"/>
    <property type="match status" value="1"/>
</dbReference>
<dbReference type="SUPFAM" id="SSF100950">
    <property type="entry name" value="NagB/RpiA/CoA transferase-like"/>
    <property type="match status" value="1"/>
</dbReference>